<dbReference type="SUPFAM" id="SSF51905">
    <property type="entry name" value="FAD/NAD(P)-binding domain"/>
    <property type="match status" value="1"/>
</dbReference>
<dbReference type="SUPFAM" id="SSF54373">
    <property type="entry name" value="FAD-linked reductases, C-terminal domain"/>
    <property type="match status" value="1"/>
</dbReference>
<reference evidence="9 10" key="1">
    <citation type="submission" date="2019-02" db="EMBL/GenBank/DDBJ databases">
        <title>Genome sequencing of the rare red list fungi Bondarzewia mesenterica.</title>
        <authorList>
            <person name="Buettner E."/>
            <person name="Kellner H."/>
        </authorList>
    </citation>
    <scope>NUCLEOTIDE SEQUENCE [LARGE SCALE GENOMIC DNA]</scope>
    <source>
        <strain evidence="9 10">DSM 108281</strain>
    </source>
</reference>
<gene>
    <name evidence="9" type="ORF">EW146_g8274</name>
</gene>
<keyword evidence="3 5" id="KW-0285">Flavoprotein</keyword>
<comment type="caution">
    <text evidence="9">The sequence shown here is derived from an EMBL/GenBank/DDBJ whole genome shotgun (WGS) entry which is preliminary data.</text>
</comment>
<evidence type="ECO:0000256" key="7">
    <source>
        <dbReference type="SAM" id="Phobius"/>
    </source>
</evidence>
<feature type="compositionally biased region" description="Low complexity" evidence="6">
    <location>
        <begin position="169"/>
        <end position="195"/>
    </location>
</feature>
<dbReference type="Pfam" id="PF03907">
    <property type="entry name" value="Spo7"/>
    <property type="match status" value="1"/>
</dbReference>
<evidence type="ECO:0000256" key="6">
    <source>
        <dbReference type="SAM" id="MobiDB-lite"/>
    </source>
</evidence>
<feature type="transmembrane region" description="Helical" evidence="7">
    <location>
        <begin position="49"/>
        <end position="76"/>
    </location>
</feature>
<evidence type="ECO:0000256" key="5">
    <source>
        <dbReference type="RuleBase" id="RU003968"/>
    </source>
</evidence>
<keyword evidence="7" id="KW-0812">Transmembrane</keyword>
<dbReference type="InterPro" id="IPR005605">
    <property type="entry name" value="Spo7"/>
</dbReference>
<dbReference type="PROSITE" id="PS00623">
    <property type="entry name" value="GMC_OXRED_1"/>
    <property type="match status" value="1"/>
</dbReference>
<evidence type="ECO:0000313" key="9">
    <source>
        <dbReference type="EMBL" id="THH10730.1"/>
    </source>
</evidence>
<evidence type="ECO:0000256" key="4">
    <source>
        <dbReference type="ARBA" id="ARBA00022827"/>
    </source>
</evidence>
<protein>
    <recommendedName>
        <fullName evidence="8">Glucose-methanol-choline oxidoreductase N-terminal domain-containing protein</fullName>
    </recommendedName>
</protein>
<dbReference type="InterPro" id="IPR036188">
    <property type="entry name" value="FAD/NAD-bd_sf"/>
</dbReference>
<dbReference type="GO" id="GO:0050660">
    <property type="term" value="F:flavin adenine dinucleotide binding"/>
    <property type="evidence" value="ECO:0007669"/>
    <property type="project" value="InterPro"/>
</dbReference>
<dbReference type="AlphaFoldDB" id="A0A4S4LL64"/>
<name>A0A4S4LL64_9AGAM</name>
<dbReference type="Proteomes" id="UP000310158">
    <property type="component" value="Unassembled WGS sequence"/>
</dbReference>
<organism evidence="9 10">
    <name type="scientific">Bondarzewia mesenterica</name>
    <dbReference type="NCBI Taxonomy" id="1095465"/>
    <lineage>
        <taxon>Eukaryota</taxon>
        <taxon>Fungi</taxon>
        <taxon>Dikarya</taxon>
        <taxon>Basidiomycota</taxon>
        <taxon>Agaricomycotina</taxon>
        <taxon>Agaricomycetes</taxon>
        <taxon>Russulales</taxon>
        <taxon>Bondarzewiaceae</taxon>
        <taxon>Bondarzewia</taxon>
    </lineage>
</organism>
<keyword evidence="7" id="KW-1133">Transmembrane helix</keyword>
<sequence>MPKRSTSSPSKDSFFPPNDQATYRDLLLFEERLKTNALLLNRRKSRYQFFLLQLIGTIIFLLCEVLLQTTFLSILSKFLLQRVLPQYYGPDDDITLHPYVASGLLLVAVTTLALFFASGMYSEKIGYANRYVPHANRALRSFNMYLNMRAAPRTSIFKPLSLLFARPIPSSTTSSPPRTPSPTRLGKRSSSAVPIPSIPPTTNPRGELIFSSRVDRSFRESYERYRAAFERKREERERAAASPGAGGAVIANRLSEDSDEQVLLIEAGVDGQGLTNVEIPFFDVTLSPLKSIDWNYTTTPQDGLSGRIVNYPRGKILGGSTAINYMIYTRGSSDDFDRYARITGDDSLSWNALQPYVHKHEKFQAPADNHNTTGQYVPSAHGYSGPVGVTLANYPLGIDNMVIQTTEEMPDEFPFQEDMNAGNTIGIGWTQNAVAGGQRVSSSTAYIQPYLNRTNFDVLINTQATKLIRTGTDDGLPAFRGVQFATSRDAPLYALNATKELILSGGVFGTPQLLMLSGIGPSDELSRLGIQTVVDSPDVGSNLHDHPLLSNVYEVNSTGTYTTDDLSQNSTFQAEQLNLWTTERQGFYTMAISNHLAWLRLPDNASVFQTYGDPAAGPKSGHYEFLIFNGFVNPFGETVSSGHYLSMITSVTSPTSRGNMTLNSTSPWDFPIVNPAILSSETDKYVIRESIKATKRMLSAPAWSNYVLSTFGALTDAISDAEIDAYAAQNTASFNHPLGTAAMGPAGLPKKGDGVVSGDLLVKGVSGLRIVDASVLTYIPSAAPQAAIYIIAERTADLIKAAHKSKRNHYPHGPHNP</sequence>
<accession>A0A4S4LL64</accession>
<dbReference type="Pfam" id="PF05199">
    <property type="entry name" value="GMC_oxred_C"/>
    <property type="match status" value="1"/>
</dbReference>
<dbReference type="InterPro" id="IPR012132">
    <property type="entry name" value="GMC_OxRdtase"/>
</dbReference>
<dbReference type="Pfam" id="PF00732">
    <property type="entry name" value="GMC_oxred_N"/>
    <property type="match status" value="1"/>
</dbReference>
<evidence type="ECO:0000256" key="3">
    <source>
        <dbReference type="ARBA" id="ARBA00022630"/>
    </source>
</evidence>
<dbReference type="GO" id="GO:0016614">
    <property type="term" value="F:oxidoreductase activity, acting on CH-OH group of donors"/>
    <property type="evidence" value="ECO:0007669"/>
    <property type="project" value="InterPro"/>
</dbReference>
<evidence type="ECO:0000256" key="2">
    <source>
        <dbReference type="ARBA" id="ARBA00010790"/>
    </source>
</evidence>
<dbReference type="PANTHER" id="PTHR11552">
    <property type="entry name" value="GLUCOSE-METHANOL-CHOLINE GMC OXIDOREDUCTASE"/>
    <property type="match status" value="1"/>
</dbReference>
<evidence type="ECO:0000256" key="1">
    <source>
        <dbReference type="ARBA" id="ARBA00001974"/>
    </source>
</evidence>
<comment type="similarity">
    <text evidence="2 5">Belongs to the GMC oxidoreductase family.</text>
</comment>
<dbReference type="PANTHER" id="PTHR11552:SF147">
    <property type="entry name" value="CHOLINE DEHYDROGENASE, MITOCHONDRIAL"/>
    <property type="match status" value="1"/>
</dbReference>
<keyword evidence="7" id="KW-0472">Membrane</keyword>
<feature type="domain" description="Glucose-methanol-choline oxidoreductase N-terminal" evidence="8">
    <location>
        <begin position="314"/>
        <end position="337"/>
    </location>
</feature>
<feature type="region of interest" description="Disordered" evidence="6">
    <location>
        <begin position="168"/>
        <end position="206"/>
    </location>
</feature>
<proteinExistence type="inferred from homology"/>
<dbReference type="InterPro" id="IPR000172">
    <property type="entry name" value="GMC_OxRdtase_N"/>
</dbReference>
<dbReference type="OrthoDB" id="5599171at2759"/>
<evidence type="ECO:0000313" key="10">
    <source>
        <dbReference type="Proteomes" id="UP000310158"/>
    </source>
</evidence>
<evidence type="ECO:0000259" key="8">
    <source>
        <dbReference type="PROSITE" id="PS00623"/>
    </source>
</evidence>
<dbReference type="Gene3D" id="3.50.50.60">
    <property type="entry name" value="FAD/NAD(P)-binding domain"/>
    <property type="match status" value="1"/>
</dbReference>
<dbReference type="GO" id="GO:0019888">
    <property type="term" value="F:protein phosphatase regulator activity"/>
    <property type="evidence" value="ECO:0007669"/>
    <property type="project" value="InterPro"/>
</dbReference>
<dbReference type="EMBL" id="SGPL01000553">
    <property type="protein sequence ID" value="THH10730.1"/>
    <property type="molecule type" value="Genomic_DNA"/>
</dbReference>
<keyword evidence="10" id="KW-1185">Reference proteome</keyword>
<comment type="cofactor">
    <cofactor evidence="1">
        <name>FAD</name>
        <dbReference type="ChEBI" id="CHEBI:57692"/>
    </cofactor>
</comment>
<dbReference type="InterPro" id="IPR007867">
    <property type="entry name" value="GMC_OxRtase_C"/>
</dbReference>
<keyword evidence="4 5" id="KW-0274">FAD</keyword>
<dbReference type="Gene3D" id="3.30.560.10">
    <property type="entry name" value="Glucose Oxidase, domain 3"/>
    <property type="match status" value="1"/>
</dbReference>